<keyword evidence="2" id="KW-1185">Reference proteome</keyword>
<name>N6USI5_9HYPH</name>
<sequence length="374" mass="41565">MTLIAVFNPQSPIGIADVMLSAKVPPTDGTMPNGTQFKSQEFKANAWVPYRYSQKMSILNDGKVLALGAGDFSKIKMVISDLVAALGRGLKIEELSSWLNRKAALCGKDTSVIVSWVDGTRYETIAVGNDIHALDLPATKAWHSGSGGAWFRQLPVTIGKKHFQIGEFHENEYVRMQAIAQTGFHLFNERTIGTREAFGGGFQTAYHDGNCFRMCEDVTFLLWKMVHSDDGIPVMLDLYPQIVVQRYRAPFLYFDVASLAPSDPLIGGSSYIFRGSTSIVRAGVPPLLRDSRPAVATPEPLATTPFIDNHILHLWNKKIIDISGHQLMGDVNLSDIKLAQGEDDRYEVELGLRVYDAFRSRKLSTNWKERAVDL</sequence>
<evidence type="ECO:0000313" key="1">
    <source>
        <dbReference type="EMBL" id="ENN83781.1"/>
    </source>
</evidence>
<dbReference type="RefSeq" id="WP_004129284.1">
    <property type="nucleotide sequence ID" value="NZ_AQHN01000095.1"/>
</dbReference>
<geneLocation type="plasmid" evidence="1">
    <name>pPRF81a</name>
</geneLocation>
<evidence type="ECO:0000313" key="2">
    <source>
        <dbReference type="Proteomes" id="UP000012429"/>
    </source>
</evidence>
<keyword evidence="1" id="KW-0614">Plasmid</keyword>
<dbReference type="EMBL" id="AQHN01000095">
    <property type="protein sequence ID" value="ENN83781.1"/>
    <property type="molecule type" value="Genomic_DNA"/>
</dbReference>
<dbReference type="Proteomes" id="UP000012429">
    <property type="component" value="Unassembled WGS sequence"/>
</dbReference>
<dbReference type="PATRIC" id="fig|363754.4.peg.6683"/>
<reference evidence="1 2" key="1">
    <citation type="journal article" date="2012" name="BMC Genomics">
        <title>Genomic basis of broad host range and environmental adaptability of Rhizobium tropici CIAT 899 and Rhizobium sp. PRF 81 which are used in inoculants for common bean (Phaseolus vulgaris L.).</title>
        <authorList>
            <person name="Ormeno-Orrillo E."/>
            <person name="Menna P."/>
            <person name="Almeida L.G."/>
            <person name="Ollero F.J."/>
            <person name="Nicolas M.F."/>
            <person name="Pains Rodrigues E."/>
            <person name="Shigueyoshi Nakatani A."/>
            <person name="Silva Batista J.S."/>
            <person name="Oliveira Chueire L.M."/>
            <person name="Souza R.C."/>
            <person name="Ribeiro Vasconcelos A.T."/>
            <person name="Megias M."/>
            <person name="Hungria M."/>
            <person name="Martinez-Romero E."/>
        </authorList>
    </citation>
    <scope>NUCLEOTIDE SEQUENCE [LARGE SCALE GENOMIC DNA]</scope>
    <source>
        <strain evidence="1 2">PRF 81</strain>
        <plasmid evidence="1">pPRF81a</plasmid>
    </source>
</reference>
<comment type="caution">
    <text evidence="1">The sequence shown here is derived from an EMBL/GenBank/DDBJ whole genome shotgun (WGS) entry which is preliminary data.</text>
</comment>
<dbReference type="AlphaFoldDB" id="N6USI5"/>
<gene>
    <name evidence="1" type="ORF">RHSP_40939</name>
</gene>
<protein>
    <submittedName>
        <fullName evidence="1">Uncharacterized protein</fullName>
    </submittedName>
</protein>
<organism evidence="1 2">
    <name type="scientific">Rhizobium freirei PRF 81</name>
    <dbReference type="NCBI Taxonomy" id="363754"/>
    <lineage>
        <taxon>Bacteria</taxon>
        <taxon>Pseudomonadati</taxon>
        <taxon>Pseudomonadota</taxon>
        <taxon>Alphaproteobacteria</taxon>
        <taxon>Hyphomicrobiales</taxon>
        <taxon>Rhizobiaceae</taxon>
        <taxon>Rhizobium/Agrobacterium group</taxon>
        <taxon>Rhizobium</taxon>
    </lineage>
</organism>
<accession>N6USI5</accession>
<proteinExistence type="predicted"/>